<feature type="compositionally biased region" description="Polar residues" evidence="2">
    <location>
        <begin position="662"/>
        <end position="680"/>
    </location>
</feature>
<dbReference type="CDD" id="cd05237">
    <property type="entry name" value="UDP_invert_4-6DH_SDR_e"/>
    <property type="match status" value="1"/>
</dbReference>
<dbReference type="SUPFAM" id="SSF51735">
    <property type="entry name" value="NAD(P)-binding Rossmann-fold domains"/>
    <property type="match status" value="2"/>
</dbReference>
<evidence type="ECO:0000256" key="3">
    <source>
        <dbReference type="SAM" id="Phobius"/>
    </source>
</evidence>
<protein>
    <submittedName>
        <fullName evidence="5">Polysaccharide biosynthesis protein</fullName>
    </submittedName>
</protein>
<dbReference type="EMBL" id="CP062796">
    <property type="protein sequence ID" value="QUL99197.1"/>
    <property type="molecule type" value="Genomic_DNA"/>
</dbReference>
<feature type="region of interest" description="Disordered" evidence="2">
    <location>
        <begin position="659"/>
        <end position="683"/>
    </location>
</feature>
<dbReference type="KEGG" id="fcz:IMF26_03835"/>
<dbReference type="PANTHER" id="PTHR43318">
    <property type="entry name" value="UDP-N-ACETYLGLUCOSAMINE 4,6-DEHYDRATASE"/>
    <property type="match status" value="1"/>
</dbReference>
<organism evidence="5">
    <name type="scientific">Candidatus Fermentithermobacillus carboniphilus</name>
    <dbReference type="NCBI Taxonomy" id="3085328"/>
    <lineage>
        <taxon>Bacteria</taxon>
        <taxon>Bacillati</taxon>
        <taxon>Bacillota</taxon>
        <taxon>Candidatus Fermentithermobacillia</taxon>
        <taxon>Candidatus Fermentithermobacillales</taxon>
        <taxon>Candidatus Fermentithermobacillaceae</taxon>
        <taxon>Candidatus Fermentithermobacillus</taxon>
    </lineage>
</organism>
<evidence type="ECO:0000313" key="5">
    <source>
        <dbReference type="EMBL" id="QUL99197.1"/>
    </source>
</evidence>
<dbReference type="Gene3D" id="3.40.50.720">
    <property type="entry name" value="NAD(P)-binding Rossmann-like Domain"/>
    <property type="match status" value="2"/>
</dbReference>
<accession>A0AAT9LF43</accession>
<feature type="transmembrane region" description="Helical" evidence="3">
    <location>
        <begin position="46"/>
        <end position="65"/>
    </location>
</feature>
<dbReference type="AlphaFoldDB" id="A0AAT9LF43"/>
<dbReference type="InterPro" id="IPR003869">
    <property type="entry name" value="Polysac_CapD-like"/>
</dbReference>
<feature type="domain" description="Polysaccharide biosynthesis protein CapD-like" evidence="4">
    <location>
        <begin position="284"/>
        <end position="568"/>
    </location>
</feature>
<reference evidence="5" key="2">
    <citation type="journal article" date="2023" name="Biology">
        <title>Prokaryotic Life Associated with Coal-Fire Gas Vents Revealed by Metagenomics.</title>
        <authorList>
            <person name="Kadnikov V.V."/>
            <person name="Mardanov A.V."/>
            <person name="Beletsky A.V."/>
            <person name="Karnachuk O.V."/>
            <person name="Ravin N.V."/>
        </authorList>
    </citation>
    <scope>NUCLEOTIDE SEQUENCE</scope>
    <source>
        <strain evidence="5">Bu02</strain>
    </source>
</reference>
<dbReference type="Pfam" id="PF13727">
    <property type="entry name" value="CoA_binding_3"/>
    <property type="match status" value="1"/>
</dbReference>
<keyword evidence="3" id="KW-0812">Transmembrane</keyword>
<gene>
    <name evidence="5" type="ORF">IMF26_03835</name>
</gene>
<dbReference type="Pfam" id="PF02719">
    <property type="entry name" value="Polysacc_synt_2"/>
    <property type="match status" value="1"/>
</dbReference>
<feature type="transmembrane region" description="Helical" evidence="3">
    <location>
        <begin position="72"/>
        <end position="91"/>
    </location>
</feature>
<evidence type="ECO:0000259" key="4">
    <source>
        <dbReference type="Pfam" id="PF02719"/>
    </source>
</evidence>
<proteinExistence type="inferred from homology"/>
<evidence type="ECO:0000256" key="2">
    <source>
        <dbReference type="SAM" id="MobiDB-lite"/>
    </source>
</evidence>
<keyword evidence="3" id="KW-1133">Transmembrane helix</keyword>
<comment type="similarity">
    <text evidence="1">Belongs to the polysaccharide synthase family.</text>
</comment>
<dbReference type="InterPro" id="IPR051203">
    <property type="entry name" value="Polysaccharide_Synthase-Rel"/>
</dbReference>
<sequence>MRSRRFYLVILDALLLNLAAFLALILRFEGKIPHVQLATLQKAAPWLTVGSLLAYAAIGLYSFILRYASIDELLACASASAVSAGILWVLTRVWLRAGYSRSAIIITGVLEFIFAGGLRLSVRLGIRVLHRLSSMLDNHKTTRVLVVGAGDAGAFLGRELSKRADPSRQLAGYIDDDPSKKGSTLCGVKVLGGRELIPSVIKDLGIGEVIIAMPSAPREVIREVVSLCQETGVTIRTLPRLLDMAGKPFEMNMIKDIELEDLLGRPEVKLDTGNISAFINGKRVLVTGAGGSIGSEICRQVARFSPGSIIMLGHGENSIFEAKMALDREFPAVRKETVIADVRDSARINDIFALYRPHIVFHAAAHKHVPLMEDNSIEAIKTNVFGTLNVARSALAYGAEKFVLISTDKAVNPTSVMGATKRVAEMVVRLLDTLTDRTAFVSVRFGNVLGSRGSVVPVFKQQIENGGPVTVTHPEMRRYFMTISEAVQLVLQAATMGKGGEVFVLDMGEPVKIVDLAEQMIRLSGRVPYKDIPIVFTGIRPGEKLFEEILTAEEGTAATHHSQIYIAKQKPFSVEEFQRKLEKLESLVFPANYPFRVFGSTGEAANGHARQPAAEVKALCSTPASETEAVPAGHRLISATQPVESCNQVMEEILSGEHEAATSISEEGRATTSSGKSTLPSIEPGYDVLNGRFEVPVTGAEGESPLVYNREEILKVLKELVPSYVNGIESTVGDSQG</sequence>
<evidence type="ECO:0000256" key="1">
    <source>
        <dbReference type="ARBA" id="ARBA00007430"/>
    </source>
</evidence>
<name>A0AAT9LF43_9FIRM</name>
<dbReference type="InterPro" id="IPR036291">
    <property type="entry name" value="NAD(P)-bd_dom_sf"/>
</dbReference>
<dbReference type="PANTHER" id="PTHR43318:SF1">
    <property type="entry name" value="POLYSACCHARIDE BIOSYNTHESIS PROTEIN EPSC-RELATED"/>
    <property type="match status" value="1"/>
</dbReference>
<reference evidence="5" key="1">
    <citation type="submission" date="2020-10" db="EMBL/GenBank/DDBJ databases">
        <authorList>
            <person name="Kadnikov V."/>
            <person name="Beletsky A.V."/>
            <person name="Mardanov A.V."/>
            <person name="Karnachuk O.V."/>
            <person name="Ravin N.V."/>
        </authorList>
    </citation>
    <scope>NUCLEOTIDE SEQUENCE</scope>
    <source>
        <strain evidence="5">Bu02</strain>
    </source>
</reference>
<feature type="transmembrane region" description="Helical" evidence="3">
    <location>
        <begin position="7"/>
        <end position="26"/>
    </location>
</feature>
<keyword evidence="3" id="KW-0472">Membrane</keyword>